<evidence type="ECO:0000259" key="13">
    <source>
        <dbReference type="Pfam" id="PF12849"/>
    </source>
</evidence>
<dbReference type="RefSeq" id="WP_072896361.1">
    <property type="nucleotide sequence ID" value="NZ_FQVM01000016.1"/>
</dbReference>
<dbReference type="SUPFAM" id="SSF53850">
    <property type="entry name" value="Periplasmic binding protein-like II"/>
    <property type="match status" value="1"/>
</dbReference>
<evidence type="ECO:0000256" key="5">
    <source>
        <dbReference type="ARBA" id="ARBA00022448"/>
    </source>
</evidence>
<comment type="function">
    <text evidence="1">Part of the ABC transporter complex PstSACB involved in phosphate import.</text>
</comment>
<proteinExistence type="inferred from homology"/>
<comment type="similarity">
    <text evidence="3 12">Belongs to the PstS family.</text>
</comment>
<comment type="subcellular location">
    <subcellularLocation>
        <location evidence="2 12">Cell membrane</location>
        <topology evidence="2 12">Lipid-anchor</topology>
    </subcellularLocation>
</comment>
<evidence type="ECO:0000256" key="10">
    <source>
        <dbReference type="ARBA" id="ARBA00023139"/>
    </source>
</evidence>
<dbReference type="NCBIfam" id="TIGR02136">
    <property type="entry name" value="ptsS_2"/>
    <property type="match status" value="1"/>
</dbReference>
<evidence type="ECO:0000256" key="3">
    <source>
        <dbReference type="ARBA" id="ARBA00008725"/>
    </source>
</evidence>
<dbReference type="InterPro" id="IPR024370">
    <property type="entry name" value="PBP_domain"/>
</dbReference>
<reference evidence="14 15" key="1">
    <citation type="submission" date="2016-11" db="EMBL/GenBank/DDBJ databases">
        <authorList>
            <person name="Jaros S."/>
            <person name="Januszkiewicz K."/>
            <person name="Wedrychowicz H."/>
        </authorList>
    </citation>
    <scope>NUCLEOTIDE SEQUENCE [LARGE SCALE GENOMIC DNA]</scope>
    <source>
        <strain evidence="14 15">DSM 2631</strain>
    </source>
</reference>
<keyword evidence="10 12" id="KW-0564">Palmitate</keyword>
<keyword evidence="11 12" id="KW-0449">Lipoprotein</keyword>
<keyword evidence="7 12" id="KW-0592">Phosphate transport</keyword>
<keyword evidence="15" id="KW-1185">Reference proteome</keyword>
<protein>
    <recommendedName>
        <fullName evidence="12">Phosphate-binding protein</fullName>
    </recommendedName>
</protein>
<dbReference type="EMBL" id="FQVM01000016">
    <property type="protein sequence ID" value="SHE89077.1"/>
    <property type="molecule type" value="Genomic_DNA"/>
</dbReference>
<name>A0A1M4X6L8_9CLOT</name>
<sequence>MNKRNFSFFLGLILVFILSNQFISCSLSKKDDENKIVGAITLSGSTALQPLMERASEEFKKNNEDVSISVQGGGSGTGLTQVLQGAVDIGVSDIKAREKLGDNEAKNLKEHKVVVQGFAIVLSKDVNIKSLSKKDLKDIFSGSKTNWKEFGGDDKDIIVVHRPASSGTRITFTDKILDGDKELENDSTGIIQDSNGNLKSTLNTSSGAISYIGLAYLNDIEKENFKIISIDNIEPTKENIKEGKYPFWSFGYMYTKGQEEKITESFIDFIEKGENKNYVEEIGFIPLSEMKIK</sequence>
<dbReference type="Proteomes" id="UP000184035">
    <property type="component" value="Unassembled WGS sequence"/>
</dbReference>
<evidence type="ECO:0000313" key="14">
    <source>
        <dbReference type="EMBL" id="SHE89077.1"/>
    </source>
</evidence>
<dbReference type="PANTHER" id="PTHR30570">
    <property type="entry name" value="PERIPLASMIC PHOSPHATE BINDING COMPONENT OF PHOSPHATE ABC TRANSPORTER"/>
    <property type="match status" value="1"/>
</dbReference>
<dbReference type="Gene3D" id="3.40.190.10">
    <property type="entry name" value="Periplasmic binding protein-like II"/>
    <property type="match status" value="2"/>
</dbReference>
<evidence type="ECO:0000256" key="2">
    <source>
        <dbReference type="ARBA" id="ARBA00004193"/>
    </source>
</evidence>
<dbReference type="CDD" id="cd13653">
    <property type="entry name" value="PBP2_phosphate_like_1"/>
    <property type="match status" value="1"/>
</dbReference>
<keyword evidence="9" id="KW-0472">Membrane</keyword>
<evidence type="ECO:0000256" key="4">
    <source>
        <dbReference type="ARBA" id="ARBA00011529"/>
    </source>
</evidence>
<dbReference type="InterPro" id="IPR050811">
    <property type="entry name" value="Phosphate_ABC_transporter"/>
</dbReference>
<keyword evidence="6 12" id="KW-1003">Cell membrane</keyword>
<organism evidence="14 15">
    <name type="scientific">Clostridium fallax</name>
    <dbReference type="NCBI Taxonomy" id="1533"/>
    <lineage>
        <taxon>Bacteria</taxon>
        <taxon>Bacillati</taxon>
        <taxon>Bacillota</taxon>
        <taxon>Clostridia</taxon>
        <taxon>Eubacteriales</taxon>
        <taxon>Clostridiaceae</taxon>
        <taxon>Clostridium</taxon>
    </lineage>
</organism>
<dbReference type="GO" id="GO:0006817">
    <property type="term" value="P:phosphate ion transport"/>
    <property type="evidence" value="ECO:0007669"/>
    <property type="project" value="UniProtKB-UniRule"/>
</dbReference>
<dbReference type="STRING" id="1533.SAMN05443638_11618"/>
<evidence type="ECO:0000256" key="1">
    <source>
        <dbReference type="ARBA" id="ARBA00002841"/>
    </source>
</evidence>
<dbReference type="GO" id="GO:0005886">
    <property type="term" value="C:plasma membrane"/>
    <property type="evidence" value="ECO:0007669"/>
    <property type="project" value="UniProtKB-SubCell"/>
</dbReference>
<keyword evidence="8" id="KW-0732">Signal</keyword>
<evidence type="ECO:0000313" key="15">
    <source>
        <dbReference type="Proteomes" id="UP000184035"/>
    </source>
</evidence>
<evidence type="ECO:0000256" key="11">
    <source>
        <dbReference type="ARBA" id="ARBA00023288"/>
    </source>
</evidence>
<dbReference type="AlphaFoldDB" id="A0A1M4X6L8"/>
<evidence type="ECO:0000256" key="6">
    <source>
        <dbReference type="ARBA" id="ARBA00022475"/>
    </source>
</evidence>
<dbReference type="Pfam" id="PF12849">
    <property type="entry name" value="PBP_like_2"/>
    <property type="match status" value="1"/>
</dbReference>
<evidence type="ECO:0000256" key="9">
    <source>
        <dbReference type="ARBA" id="ARBA00023136"/>
    </source>
</evidence>
<dbReference type="PANTHER" id="PTHR30570:SF4">
    <property type="entry name" value="PHOSPHATE-BINDING PROTEIN PSTS 1"/>
    <property type="match status" value="1"/>
</dbReference>
<dbReference type="OrthoDB" id="9790048at2"/>
<evidence type="ECO:0000256" key="12">
    <source>
        <dbReference type="RuleBase" id="RU367119"/>
    </source>
</evidence>
<comment type="subunit">
    <text evidence="4 12">The complex is composed of two ATP-binding proteins (PstB), two transmembrane proteins (PstC and PstA) and a solute-binding protein (PstS).</text>
</comment>
<keyword evidence="5 12" id="KW-0813">Transport</keyword>
<dbReference type="InterPro" id="IPR011862">
    <property type="entry name" value="Phos-bd"/>
</dbReference>
<dbReference type="GO" id="GO:0042301">
    <property type="term" value="F:phosphate ion binding"/>
    <property type="evidence" value="ECO:0007669"/>
    <property type="project" value="UniProtKB-UniRule"/>
</dbReference>
<evidence type="ECO:0000256" key="8">
    <source>
        <dbReference type="ARBA" id="ARBA00022729"/>
    </source>
</evidence>
<accession>A0A1M4X6L8</accession>
<comment type="function">
    <text evidence="12">Involved in the system for phosphate transport across the cytoplasmic membrane.</text>
</comment>
<gene>
    <name evidence="14" type="ORF">SAMN05443638_11618</name>
</gene>
<feature type="domain" description="PBP" evidence="13">
    <location>
        <begin position="33"/>
        <end position="270"/>
    </location>
</feature>
<evidence type="ECO:0000256" key="7">
    <source>
        <dbReference type="ARBA" id="ARBA00022592"/>
    </source>
</evidence>